<reference evidence="2" key="1">
    <citation type="submission" date="2020-02" db="EMBL/GenBank/DDBJ databases">
        <authorList>
            <person name="Meier V. D."/>
        </authorList>
    </citation>
    <scope>NUCLEOTIDE SEQUENCE</scope>
    <source>
        <strain evidence="2">AVDCRST_MAG79</strain>
    </source>
</reference>
<accession>A0A6J4TE47</accession>
<dbReference type="EMBL" id="CADCWC010000036">
    <property type="protein sequence ID" value="CAA9521059.1"/>
    <property type="molecule type" value="Genomic_DNA"/>
</dbReference>
<dbReference type="AlphaFoldDB" id="A0A6J4TE47"/>
<proteinExistence type="predicted"/>
<keyword evidence="2" id="KW-0969">Cilium</keyword>
<evidence type="ECO:0000256" key="1">
    <source>
        <dbReference type="SAM" id="MobiDB-lite"/>
    </source>
</evidence>
<feature type="region of interest" description="Disordered" evidence="1">
    <location>
        <begin position="1"/>
        <end position="92"/>
    </location>
</feature>
<protein>
    <submittedName>
        <fullName evidence="2">Flagellar biosynthesis protein FliQ</fullName>
    </submittedName>
</protein>
<feature type="compositionally biased region" description="Basic and acidic residues" evidence="1">
    <location>
        <begin position="31"/>
        <end position="73"/>
    </location>
</feature>
<sequence>ERGVPPGTPGRDRAGGVQAQPPDAGGRPRRGAPDLDPAGRHADPGADADLRAEGRGRGRDHARRGPVDAEHAPGLHRRGLRPDPEHDRGRRL</sequence>
<evidence type="ECO:0000313" key="2">
    <source>
        <dbReference type="EMBL" id="CAA9521059.1"/>
    </source>
</evidence>
<gene>
    <name evidence="2" type="ORF">AVDCRST_MAG79-201</name>
</gene>
<feature type="non-terminal residue" evidence="2">
    <location>
        <position position="1"/>
    </location>
</feature>
<feature type="compositionally biased region" description="Basic and acidic residues" evidence="1">
    <location>
        <begin position="80"/>
        <end position="92"/>
    </location>
</feature>
<feature type="non-terminal residue" evidence="2">
    <location>
        <position position="92"/>
    </location>
</feature>
<name>A0A6J4TE47_9ACTN</name>
<keyword evidence="2" id="KW-0966">Cell projection</keyword>
<keyword evidence="2" id="KW-0282">Flagellum</keyword>
<organism evidence="2">
    <name type="scientific">uncultured Thermoleophilia bacterium</name>
    <dbReference type="NCBI Taxonomy" id="1497501"/>
    <lineage>
        <taxon>Bacteria</taxon>
        <taxon>Bacillati</taxon>
        <taxon>Actinomycetota</taxon>
        <taxon>Thermoleophilia</taxon>
        <taxon>environmental samples</taxon>
    </lineage>
</organism>